<dbReference type="GO" id="GO:0005930">
    <property type="term" value="C:axoneme"/>
    <property type="evidence" value="ECO:0007669"/>
    <property type="project" value="UniProtKB-SubCell"/>
</dbReference>
<dbReference type="SUPFAM" id="SSF52047">
    <property type="entry name" value="RNI-like"/>
    <property type="match status" value="1"/>
</dbReference>
<accession>A0AAE0C412</accession>
<dbReference type="EMBL" id="LGRX02028516">
    <property type="protein sequence ID" value="KAK3247978.1"/>
    <property type="molecule type" value="Genomic_DNA"/>
</dbReference>
<evidence type="ECO:0000313" key="4">
    <source>
        <dbReference type="Proteomes" id="UP001190700"/>
    </source>
</evidence>
<evidence type="ECO:0000256" key="1">
    <source>
        <dbReference type="ARBA" id="ARBA00004430"/>
    </source>
</evidence>
<name>A0AAE0C412_9CHLO</name>
<evidence type="ECO:0000256" key="2">
    <source>
        <dbReference type="SAM" id="Phobius"/>
    </source>
</evidence>
<sequence length="1955" mass="215687">MISIKIAPEGEEVQVANKTPYIPDVPKAAELESGSRDDCEVAIPPPSVIPPSTSTKLTGDVKTIRVITKSLGGSAVPVNLLRITLQRLSPKERKELRVAHRGGGKKDAIWRVLAAPMATRALEGWQGSLSKAIVAGVLCSLSAAGCDASANVAHTALHCLATLQQQHFSKSPPSPQSPTEWTHLLDTAITEGLQTLDSYDDDTYISAGKVVGKELIKALGSEAGEVLVAASAALHAWQKMGDNSALVKQARKCGQALLAASLAQHWSNNASGPTDVSFPGGARNSSDHVVKAIVYGSRAAVAAQTPLEQEAHPSAPIIASQRRAIWWCRGCMRCAGLATLLDGMISLCGDGGGTALTTLEPVLVAVVEAVLLPRLAQVLCSDEAAQALQGEVRVMLEKVIRTLDNARCAETVLDMIMVMTPDSGEAAQDIVEAAVPLLAAVIVSKLQQVCEVQEPEALKPFAEVVVKKLEEVCEVQEPEALQPFAEVVVKKLMMTPASGEAAQDIVEAAAPLLATVIVSKLQEEVCEVQDPEALRPFAEVVVKEMGIREEGCEVQDPEALRPFAEVVVKNIDVGVLHKACVGELDCEQLLESLLPEKDSTDIVKAAAPIIAAVIVSKLQQVCKVEDPEVLRPFAEVVVKEVDVEELFQICVGKLDWKQPLEKILSSEGVSHSLLGSAYHLFASKITSKLRGHDSYQVAEGAPRLFVELLAVDKDTAQAVENLLRALFLSSGAAPQGPICARQVMMVVLLASPQLCRVLVDGKAVSRLLGILICSKDVESKIKQVYSDGGSVAKVLETAAELIEDTDALKQLRDIIKGCLVARGVPKRTAAELVSEEKLPSEDLRSFVTLGIKAPIFSLTLHSLEERVADSLQDLEGTIDKLGRDVNPSALVELAKEQVQGNWGSQLLQKVYFYFMHRILPLVDLGTDALVAASLWEAGGQQRRVWFWITVTFMVLPYAVLSISVTIYWKSFWNVANPRIWRMDFERVYLEGKAPIPERLAFHLLRRPLCSLWLKEKKNLCQLGKIAYSSRPYSPFHFAVQIVFVLALAGPIIILAAPCWFFTSLFFVILIPALVILDVLLAFAVSPDRSLEGPFWASYEQLKKIVEGCLEAFPQSILQLILASTGHVPMDSTLFLSLFISIVQTFRHINYLREQAKLGRTGSIRILQQLLLLDDPDHVPYSTVLQIRPQIDYCQVRAPLKSKDLKELSQALIGNTVLHRLVFRCDQIDADGMRFLIQGLARNKMMRELEFHKVHEADTHAEFHVIIKRDSVKEKFKKAKFASVQRNMLDEASVTSDQKQLEAIKLLLEKLPSLKALHTLRLDNLQHGRLDDFLAAASSHGNLRHIFLQETSAEDSRGVQEADALELKSMQRFVQQTARIKSLELCGFNLHRRSLGHLALHKGISSLKLARCRVDFEVCHTWSYSSDHLSSVILLDVELSDPKHIQRLVERPATCDIFVVILWSAKEQLFHKWDVKLANNLGKPSKPGEDDAKQPRLVLVGHRQGDCAERGGTQATSSFWQELERTRLAVERSLAFLGSVLSAVFGSQLLLSCSTDALYANSRSLTTDDPSLAAIDVLREYLKEPIKWDLVALSGWPKQVSHTIALAVCKQLKQSRKEKEKTTPFGRMSKLISPALLWAGLKQSKPVPMMNARQAALARTAVRKWRKLSGVTTLVLNDNSHDDSLNTIISDVMATEGAHCIQNLYLRSNAFTATFFTQIAQRMSRWQADDTLLDLIDNDLEAAALFKLVEQQAKIKHGLTTIRLTEHCLLTVTVSARQEWSREWKAPSKWSALLEALNTKHSDSQKSKVAITVKWDDQESDFDFDTLEQADEGAVLALRAVQSPEENVTLQALVFASKWPAWFEAYVLRHLYNKRSVNGVDLKQGKFAECAKIVGARPAWLKGLLQLRDPNQKEVDLEAYGNPNKHLLLRGDHAEFLAKVLKMNDCKMTTWEACRG</sequence>
<dbReference type="Proteomes" id="UP001190700">
    <property type="component" value="Unassembled WGS sequence"/>
</dbReference>
<evidence type="ECO:0000313" key="3">
    <source>
        <dbReference type="EMBL" id="KAK3247978.1"/>
    </source>
</evidence>
<gene>
    <name evidence="3" type="ORF">CYMTET_42538</name>
</gene>
<dbReference type="Gene3D" id="3.80.10.10">
    <property type="entry name" value="Ribonuclease Inhibitor"/>
    <property type="match status" value="1"/>
</dbReference>
<feature type="transmembrane region" description="Helical" evidence="2">
    <location>
        <begin position="1037"/>
        <end position="1056"/>
    </location>
</feature>
<feature type="transmembrane region" description="Helical" evidence="2">
    <location>
        <begin position="944"/>
        <end position="968"/>
    </location>
</feature>
<dbReference type="InterPro" id="IPR032675">
    <property type="entry name" value="LRR_dom_sf"/>
</dbReference>
<reference evidence="3 4" key="1">
    <citation type="journal article" date="2015" name="Genome Biol. Evol.">
        <title>Comparative Genomics of a Bacterivorous Green Alga Reveals Evolutionary Causalities and Consequences of Phago-Mixotrophic Mode of Nutrition.</title>
        <authorList>
            <person name="Burns J.A."/>
            <person name="Paasch A."/>
            <person name="Narechania A."/>
            <person name="Kim E."/>
        </authorList>
    </citation>
    <scope>NUCLEOTIDE SEQUENCE [LARGE SCALE GENOMIC DNA]</scope>
    <source>
        <strain evidence="3 4">PLY_AMNH</strain>
    </source>
</reference>
<keyword evidence="2" id="KW-1133">Transmembrane helix</keyword>
<comment type="caution">
    <text evidence="3">The sequence shown here is derived from an EMBL/GenBank/DDBJ whole genome shotgun (WGS) entry which is preliminary data.</text>
</comment>
<comment type="subcellular location">
    <subcellularLocation>
        <location evidence="1">Cytoplasm</location>
        <location evidence="1">Cytoskeleton</location>
        <location evidence="1">Cilium axoneme</location>
    </subcellularLocation>
</comment>
<keyword evidence="4" id="KW-1185">Reference proteome</keyword>
<protein>
    <submittedName>
        <fullName evidence="3">Uncharacterized protein</fullName>
    </submittedName>
</protein>
<keyword evidence="2" id="KW-0472">Membrane</keyword>
<feature type="transmembrane region" description="Helical" evidence="2">
    <location>
        <begin position="1063"/>
        <end position="1084"/>
    </location>
</feature>
<proteinExistence type="predicted"/>
<organism evidence="3 4">
    <name type="scientific">Cymbomonas tetramitiformis</name>
    <dbReference type="NCBI Taxonomy" id="36881"/>
    <lineage>
        <taxon>Eukaryota</taxon>
        <taxon>Viridiplantae</taxon>
        <taxon>Chlorophyta</taxon>
        <taxon>Pyramimonadophyceae</taxon>
        <taxon>Pyramimonadales</taxon>
        <taxon>Pyramimonadaceae</taxon>
        <taxon>Cymbomonas</taxon>
    </lineage>
</organism>
<feature type="transmembrane region" description="Helical" evidence="2">
    <location>
        <begin position="910"/>
        <end position="932"/>
    </location>
</feature>
<keyword evidence="2" id="KW-0812">Transmembrane</keyword>